<evidence type="ECO:0000259" key="5">
    <source>
        <dbReference type="PROSITE" id="PS50888"/>
    </source>
</evidence>
<dbReference type="GO" id="GO:0046983">
    <property type="term" value="F:protein dimerization activity"/>
    <property type="evidence" value="ECO:0007669"/>
    <property type="project" value="InterPro"/>
</dbReference>
<evidence type="ECO:0000256" key="2">
    <source>
        <dbReference type="ARBA" id="ARBA00023015"/>
    </source>
</evidence>
<keyword evidence="7" id="KW-1185">Reference proteome</keyword>
<proteinExistence type="inferred from homology"/>
<feature type="domain" description="BHLH" evidence="5">
    <location>
        <begin position="160"/>
        <end position="204"/>
    </location>
</feature>
<dbReference type="ExpressionAtlas" id="A0A1B6QLD3">
    <property type="expression patterns" value="baseline"/>
</dbReference>
<dbReference type="Gramene" id="KXG38723">
    <property type="protein sequence ID" value="KXG38723"/>
    <property type="gene ID" value="SORBI_3001G271100"/>
</dbReference>
<keyword evidence="3" id="KW-0238">DNA-binding</keyword>
<keyword evidence="4" id="KW-0804">Transcription</keyword>
<protein>
    <recommendedName>
        <fullName evidence="5">BHLH domain-containing protein</fullName>
    </recommendedName>
</protein>
<evidence type="ECO:0000313" key="7">
    <source>
        <dbReference type="Proteomes" id="UP000000768"/>
    </source>
</evidence>
<dbReference type="AlphaFoldDB" id="A0A1B6QLD3"/>
<dbReference type="PROSITE" id="PS50888">
    <property type="entry name" value="BHLH"/>
    <property type="match status" value="1"/>
</dbReference>
<dbReference type="GO" id="GO:0003700">
    <property type="term" value="F:DNA-binding transcription factor activity"/>
    <property type="evidence" value="ECO:0007669"/>
    <property type="project" value="InterPro"/>
</dbReference>
<evidence type="ECO:0000256" key="4">
    <source>
        <dbReference type="ARBA" id="ARBA00023163"/>
    </source>
</evidence>
<name>A0A1B6QLD3_SORBI</name>
<dbReference type="InterPro" id="IPR036638">
    <property type="entry name" value="HLH_DNA-bd_sf"/>
</dbReference>
<dbReference type="Pfam" id="PF00010">
    <property type="entry name" value="HLH"/>
    <property type="match status" value="1"/>
</dbReference>
<dbReference type="InterPro" id="IPR011598">
    <property type="entry name" value="bHLH_dom"/>
</dbReference>
<reference evidence="6 7" key="1">
    <citation type="journal article" date="2009" name="Nature">
        <title>The Sorghum bicolor genome and the diversification of grasses.</title>
        <authorList>
            <person name="Paterson A.H."/>
            <person name="Bowers J.E."/>
            <person name="Bruggmann R."/>
            <person name="Dubchak I."/>
            <person name="Grimwood J."/>
            <person name="Gundlach H."/>
            <person name="Haberer G."/>
            <person name="Hellsten U."/>
            <person name="Mitros T."/>
            <person name="Poliakov A."/>
            <person name="Schmutz J."/>
            <person name="Spannagl M."/>
            <person name="Tang H."/>
            <person name="Wang X."/>
            <person name="Wicker T."/>
            <person name="Bharti A.K."/>
            <person name="Chapman J."/>
            <person name="Feltus F.A."/>
            <person name="Gowik U."/>
            <person name="Grigoriev I.V."/>
            <person name="Lyons E."/>
            <person name="Maher C.A."/>
            <person name="Martis M."/>
            <person name="Narechania A."/>
            <person name="Otillar R.P."/>
            <person name="Penning B.W."/>
            <person name="Salamov A.A."/>
            <person name="Wang Y."/>
            <person name="Zhang L."/>
            <person name="Carpita N.C."/>
            <person name="Freeling M."/>
            <person name="Gingle A.R."/>
            <person name="Hash C.T."/>
            <person name="Keller B."/>
            <person name="Klein P."/>
            <person name="Kresovich S."/>
            <person name="McCann M.C."/>
            <person name="Ming R."/>
            <person name="Peterson D.G."/>
            <person name="Mehboob-ur-Rahman"/>
            <person name="Ware D."/>
            <person name="Westhoff P."/>
            <person name="Mayer K.F."/>
            <person name="Messing J."/>
            <person name="Rokhsar D.S."/>
        </authorList>
    </citation>
    <scope>NUCLEOTIDE SEQUENCE [LARGE SCALE GENOMIC DNA]</scope>
    <source>
        <strain evidence="7">cv. BTx623</strain>
    </source>
</reference>
<gene>
    <name evidence="6" type="ORF">SORBI_3001G271100</name>
</gene>
<dbReference type="Gene3D" id="4.10.280.10">
    <property type="entry name" value="Helix-loop-helix DNA-binding domain"/>
    <property type="match status" value="1"/>
</dbReference>
<dbReference type="PANTHER" id="PTHR45844:SF11">
    <property type="entry name" value="OS08G0432800 PROTEIN"/>
    <property type="match status" value="1"/>
</dbReference>
<dbReference type="EMBL" id="CM000760">
    <property type="protein sequence ID" value="KXG38723.1"/>
    <property type="molecule type" value="Genomic_DNA"/>
</dbReference>
<dbReference type="GO" id="GO:0003677">
    <property type="term" value="F:DNA binding"/>
    <property type="evidence" value="ECO:0007669"/>
    <property type="project" value="UniProtKB-KW"/>
</dbReference>
<reference evidence="7" key="2">
    <citation type="journal article" date="2018" name="Plant J.">
        <title>The Sorghum bicolor reference genome: improved assembly, gene annotations, a transcriptome atlas, and signatures of genome organization.</title>
        <authorList>
            <person name="McCormick R.F."/>
            <person name="Truong S.K."/>
            <person name="Sreedasyam A."/>
            <person name="Jenkins J."/>
            <person name="Shu S."/>
            <person name="Sims D."/>
            <person name="Kennedy M."/>
            <person name="Amirebrahimi M."/>
            <person name="Weers B.D."/>
            <person name="McKinley B."/>
            <person name="Mattison A."/>
            <person name="Morishige D.T."/>
            <person name="Grimwood J."/>
            <person name="Schmutz J."/>
            <person name="Mullet J.E."/>
        </authorList>
    </citation>
    <scope>NUCLEOTIDE SEQUENCE [LARGE SCALE GENOMIC DNA]</scope>
    <source>
        <strain evidence="7">cv. BTx623</strain>
    </source>
</reference>
<dbReference type="PANTHER" id="PTHR45844">
    <property type="entry name" value="TRANSCRIPTION FACTOR BHLH30"/>
    <property type="match status" value="1"/>
</dbReference>
<evidence type="ECO:0000313" key="6">
    <source>
        <dbReference type="EMBL" id="KXG38723.1"/>
    </source>
</evidence>
<evidence type="ECO:0000256" key="3">
    <source>
        <dbReference type="ARBA" id="ARBA00023125"/>
    </source>
</evidence>
<dbReference type="InterPro" id="IPR045847">
    <property type="entry name" value="AIG1-like"/>
</dbReference>
<accession>A0A1B6QLD3</accession>
<evidence type="ECO:0000256" key="1">
    <source>
        <dbReference type="ARBA" id="ARBA00005510"/>
    </source>
</evidence>
<dbReference type="SUPFAM" id="SSF47459">
    <property type="entry name" value="HLH, helix-loop-helix DNA-binding domain"/>
    <property type="match status" value="1"/>
</dbReference>
<comment type="similarity">
    <text evidence="1">Belongs to the bHLH protein family.</text>
</comment>
<organism evidence="6 7">
    <name type="scientific">Sorghum bicolor</name>
    <name type="common">Sorghum</name>
    <name type="synonym">Sorghum vulgare</name>
    <dbReference type="NCBI Taxonomy" id="4558"/>
    <lineage>
        <taxon>Eukaryota</taxon>
        <taxon>Viridiplantae</taxon>
        <taxon>Streptophyta</taxon>
        <taxon>Embryophyta</taxon>
        <taxon>Tracheophyta</taxon>
        <taxon>Spermatophyta</taxon>
        <taxon>Magnoliopsida</taxon>
        <taxon>Liliopsida</taxon>
        <taxon>Poales</taxon>
        <taxon>Poaceae</taxon>
        <taxon>PACMAD clade</taxon>
        <taxon>Panicoideae</taxon>
        <taxon>Andropogonodae</taxon>
        <taxon>Andropogoneae</taxon>
        <taxon>Sorghinae</taxon>
        <taxon>Sorghum</taxon>
    </lineage>
</organism>
<dbReference type="Proteomes" id="UP000000768">
    <property type="component" value="Chromosome 1"/>
</dbReference>
<keyword evidence="2" id="KW-0805">Transcription regulation</keyword>
<sequence length="204" mass="20977">MWEGGGIHDSLHEALLLQATGSGAADYGHGGGGGPASLLPPWLSPAAMPGGFSSYVMAPHHAHHLQPGPLGGAAESSFGFGDGGGYSEGEVGQFGVFGPDTPLPLLPLHGLALAAGGSRGGTTAALMLHGPRMVSGLLGTLQAELGRMTAKEIMDAKALAALRSHSEAKRRHRQRINSHLSRLRSLLPNTTKVLFSDINADEVN</sequence>